<dbReference type="InterPro" id="IPR036291">
    <property type="entry name" value="NAD(P)-bd_dom_sf"/>
</dbReference>
<feature type="domain" description="CoA-binding" evidence="1">
    <location>
        <begin position="16"/>
        <end position="108"/>
    </location>
</feature>
<dbReference type="AlphaFoldDB" id="A0A6J7H9X8"/>
<accession>A0A6J7H9X8</accession>
<dbReference type="SUPFAM" id="SSF51735">
    <property type="entry name" value="NAD(P)-binding Rossmann-fold domains"/>
    <property type="match status" value="1"/>
</dbReference>
<name>A0A6J7H9X8_9ZZZZ</name>
<dbReference type="PANTHER" id="PTHR33303">
    <property type="entry name" value="CYTOPLASMIC PROTEIN-RELATED"/>
    <property type="match status" value="1"/>
</dbReference>
<evidence type="ECO:0000259" key="1">
    <source>
        <dbReference type="SMART" id="SM00881"/>
    </source>
</evidence>
<dbReference type="Pfam" id="PF13380">
    <property type="entry name" value="CoA_binding_2"/>
    <property type="match status" value="1"/>
</dbReference>
<dbReference type="PANTHER" id="PTHR33303:SF2">
    <property type="entry name" value="COA-BINDING DOMAIN-CONTAINING PROTEIN"/>
    <property type="match status" value="1"/>
</dbReference>
<dbReference type="SMART" id="SM00881">
    <property type="entry name" value="CoA_binding"/>
    <property type="match status" value="1"/>
</dbReference>
<dbReference type="Gene3D" id="3.40.50.720">
    <property type="entry name" value="NAD(P)-binding Rossmann-like Domain"/>
    <property type="match status" value="1"/>
</dbReference>
<dbReference type="InterPro" id="IPR003781">
    <property type="entry name" value="CoA-bd"/>
</dbReference>
<proteinExistence type="predicted"/>
<evidence type="ECO:0000313" key="2">
    <source>
        <dbReference type="EMBL" id="CAB4917827.1"/>
    </source>
</evidence>
<gene>
    <name evidence="2" type="ORF">UFOPK3614_00687</name>
</gene>
<reference evidence="2" key="1">
    <citation type="submission" date="2020-05" db="EMBL/GenBank/DDBJ databases">
        <authorList>
            <person name="Chiriac C."/>
            <person name="Salcher M."/>
            <person name="Ghai R."/>
            <person name="Kavagutti S V."/>
        </authorList>
    </citation>
    <scope>NUCLEOTIDE SEQUENCE</scope>
</reference>
<dbReference type="EMBL" id="CAFBMS010000033">
    <property type="protein sequence ID" value="CAB4917827.1"/>
    <property type="molecule type" value="Genomic_DNA"/>
</dbReference>
<sequence length="137" mass="15004">MRWDAPINTEAEIAQVLQYKTWAILGLSNNPDRAAYGVAALLQQKGHIIIPVHPKAETVHGEKGYATLEEIPVAVDVVDFFINSELVSRNVDRAIAISAKAIWLQLGVIDQQSVDRAEGAGLVAIMDRCPAIEYGKR</sequence>
<organism evidence="2">
    <name type="scientific">freshwater metagenome</name>
    <dbReference type="NCBI Taxonomy" id="449393"/>
    <lineage>
        <taxon>unclassified sequences</taxon>
        <taxon>metagenomes</taxon>
        <taxon>ecological metagenomes</taxon>
    </lineage>
</organism>
<protein>
    <submittedName>
        <fullName evidence="2">Unannotated protein</fullName>
    </submittedName>
</protein>